<dbReference type="AlphaFoldDB" id="A0A8K0SXQ3"/>
<evidence type="ECO:0000256" key="1">
    <source>
        <dbReference type="ARBA" id="ARBA00004123"/>
    </source>
</evidence>
<dbReference type="InterPro" id="IPR036864">
    <property type="entry name" value="Zn2-C6_fun-type_DNA-bd_sf"/>
</dbReference>
<keyword evidence="6" id="KW-1185">Reference proteome</keyword>
<feature type="domain" description="Zn(2)-C6 fungal-type" evidence="4">
    <location>
        <begin position="14"/>
        <end position="41"/>
    </location>
</feature>
<dbReference type="CDD" id="cd00067">
    <property type="entry name" value="GAL4"/>
    <property type="match status" value="1"/>
</dbReference>
<dbReference type="GO" id="GO:0005634">
    <property type="term" value="C:nucleus"/>
    <property type="evidence" value="ECO:0007669"/>
    <property type="project" value="UniProtKB-SubCell"/>
</dbReference>
<dbReference type="GO" id="GO:0008270">
    <property type="term" value="F:zinc ion binding"/>
    <property type="evidence" value="ECO:0007669"/>
    <property type="project" value="InterPro"/>
</dbReference>
<evidence type="ECO:0000256" key="3">
    <source>
        <dbReference type="SAM" id="MobiDB-lite"/>
    </source>
</evidence>
<sequence length="160" mass="17556">MAPATKPEPSKALACVMCQQRKKKCDRKTPCSICLKIGTPCIPSIPAPARRRRQPTKDILARLERCEEMLRQIMCGYAPHPPAPASAWPAGSSGLPKIRTKPKDAEHQTAAQLSPSSPKRTSSDSIILPSVEREEEEDSQFADMSLPSDYASHHRAQVEG</sequence>
<dbReference type="EMBL" id="JAGPNK010000002">
    <property type="protein sequence ID" value="KAH7325676.1"/>
    <property type="molecule type" value="Genomic_DNA"/>
</dbReference>
<dbReference type="OrthoDB" id="2269373at2759"/>
<evidence type="ECO:0000313" key="5">
    <source>
        <dbReference type="EMBL" id="KAH7325676.1"/>
    </source>
</evidence>
<dbReference type="PANTHER" id="PTHR31001:SF85">
    <property type="entry name" value="ZN(II)2CYS6 TRANSCRIPTION FACTOR (EUROFUNG)"/>
    <property type="match status" value="1"/>
</dbReference>
<dbReference type="Proteomes" id="UP000813444">
    <property type="component" value="Unassembled WGS sequence"/>
</dbReference>
<dbReference type="GO" id="GO:0000981">
    <property type="term" value="F:DNA-binding transcription factor activity, RNA polymerase II-specific"/>
    <property type="evidence" value="ECO:0007669"/>
    <property type="project" value="InterPro"/>
</dbReference>
<dbReference type="SUPFAM" id="SSF57701">
    <property type="entry name" value="Zn2/Cys6 DNA-binding domain"/>
    <property type="match status" value="1"/>
</dbReference>
<reference evidence="5" key="1">
    <citation type="journal article" date="2021" name="Nat. Commun.">
        <title>Genetic determinants of endophytism in the Arabidopsis root mycobiome.</title>
        <authorList>
            <person name="Mesny F."/>
            <person name="Miyauchi S."/>
            <person name="Thiergart T."/>
            <person name="Pickel B."/>
            <person name="Atanasova L."/>
            <person name="Karlsson M."/>
            <person name="Huettel B."/>
            <person name="Barry K.W."/>
            <person name="Haridas S."/>
            <person name="Chen C."/>
            <person name="Bauer D."/>
            <person name="Andreopoulos W."/>
            <person name="Pangilinan J."/>
            <person name="LaButti K."/>
            <person name="Riley R."/>
            <person name="Lipzen A."/>
            <person name="Clum A."/>
            <person name="Drula E."/>
            <person name="Henrissat B."/>
            <person name="Kohler A."/>
            <person name="Grigoriev I.V."/>
            <person name="Martin F.M."/>
            <person name="Hacquard S."/>
        </authorList>
    </citation>
    <scope>NUCLEOTIDE SEQUENCE</scope>
    <source>
        <strain evidence="5">MPI-CAGE-CH-0235</strain>
    </source>
</reference>
<evidence type="ECO:0000313" key="6">
    <source>
        <dbReference type="Proteomes" id="UP000813444"/>
    </source>
</evidence>
<keyword evidence="2" id="KW-0539">Nucleus</keyword>
<dbReference type="SMART" id="SM00066">
    <property type="entry name" value="GAL4"/>
    <property type="match status" value="1"/>
</dbReference>
<organism evidence="5 6">
    <name type="scientific">Stachybotrys elegans</name>
    <dbReference type="NCBI Taxonomy" id="80388"/>
    <lineage>
        <taxon>Eukaryota</taxon>
        <taxon>Fungi</taxon>
        <taxon>Dikarya</taxon>
        <taxon>Ascomycota</taxon>
        <taxon>Pezizomycotina</taxon>
        <taxon>Sordariomycetes</taxon>
        <taxon>Hypocreomycetidae</taxon>
        <taxon>Hypocreales</taxon>
        <taxon>Stachybotryaceae</taxon>
        <taxon>Stachybotrys</taxon>
    </lineage>
</organism>
<accession>A0A8K0SXQ3</accession>
<proteinExistence type="predicted"/>
<feature type="compositionally biased region" description="Low complexity" evidence="3">
    <location>
        <begin position="114"/>
        <end position="125"/>
    </location>
</feature>
<dbReference type="PANTHER" id="PTHR31001">
    <property type="entry name" value="UNCHARACTERIZED TRANSCRIPTIONAL REGULATORY PROTEIN"/>
    <property type="match status" value="1"/>
</dbReference>
<feature type="compositionally biased region" description="Low complexity" evidence="3">
    <location>
        <begin position="85"/>
        <end position="94"/>
    </location>
</feature>
<protein>
    <recommendedName>
        <fullName evidence="4">Zn(2)-C6 fungal-type domain-containing protein</fullName>
    </recommendedName>
</protein>
<gene>
    <name evidence="5" type="ORF">B0I35DRAFT_420921</name>
</gene>
<comment type="caution">
    <text evidence="5">The sequence shown here is derived from an EMBL/GenBank/DDBJ whole genome shotgun (WGS) entry which is preliminary data.</text>
</comment>
<feature type="region of interest" description="Disordered" evidence="3">
    <location>
        <begin position="81"/>
        <end position="160"/>
    </location>
</feature>
<name>A0A8K0SXQ3_9HYPO</name>
<evidence type="ECO:0000259" key="4">
    <source>
        <dbReference type="PROSITE" id="PS50048"/>
    </source>
</evidence>
<evidence type="ECO:0000256" key="2">
    <source>
        <dbReference type="ARBA" id="ARBA00023242"/>
    </source>
</evidence>
<dbReference type="Pfam" id="PF00172">
    <property type="entry name" value="Zn_clus"/>
    <property type="match status" value="1"/>
</dbReference>
<comment type="subcellular location">
    <subcellularLocation>
        <location evidence="1">Nucleus</location>
    </subcellularLocation>
</comment>
<dbReference type="PROSITE" id="PS50048">
    <property type="entry name" value="ZN2_CY6_FUNGAL_2"/>
    <property type="match status" value="1"/>
</dbReference>
<dbReference type="InterPro" id="IPR050613">
    <property type="entry name" value="Sec_Metabolite_Reg"/>
</dbReference>
<dbReference type="InterPro" id="IPR001138">
    <property type="entry name" value="Zn2Cys6_DnaBD"/>
</dbReference>
<dbReference type="Gene3D" id="4.10.240.10">
    <property type="entry name" value="Zn(2)-C6 fungal-type DNA-binding domain"/>
    <property type="match status" value="1"/>
</dbReference>